<organism evidence="2 3">
    <name type="scientific">Emticicia aquatilis</name>
    <dbReference type="NCBI Taxonomy" id="1537369"/>
    <lineage>
        <taxon>Bacteria</taxon>
        <taxon>Pseudomonadati</taxon>
        <taxon>Bacteroidota</taxon>
        <taxon>Cytophagia</taxon>
        <taxon>Cytophagales</taxon>
        <taxon>Leadbetterellaceae</taxon>
        <taxon>Emticicia</taxon>
    </lineage>
</organism>
<dbReference type="InterPro" id="IPR021428">
    <property type="entry name" value="DUF3078"/>
</dbReference>
<sequence>MKKVFLTICYLSFAAFTFAQEAPKNLEDSLRVGWWDPRSTQFGINFSQSSFNDAWAETQGGVGNIGVGIYFNNKAVYHKKKGVFTSDIQLQYGTQKFKGQDARKSLDRIFIDNKYASKLSPTVNWFAGINFLSQFASGFAYDAKGVKGKKISTLFAPAFLSEGVGLEWKPKKYFVVQLGGATLRQTFVSNDEVFTNTAKDVTEDGKVIKRSYGTEKGKVLNEMGFQVVAAFDKDIAKNVNLKWRYQGFVAYAPKTKPMDHNVMLITTAKVNKYLNINLTLLGVYDADIVKKFQISEGFAAGFVFNL</sequence>
<evidence type="ECO:0000256" key="1">
    <source>
        <dbReference type="SAM" id="SignalP"/>
    </source>
</evidence>
<protein>
    <recommendedName>
        <fullName evidence="4">DUF3078 domain-containing protein</fullName>
    </recommendedName>
</protein>
<dbReference type="EMBL" id="BMKK01000006">
    <property type="protein sequence ID" value="GGD65627.1"/>
    <property type="molecule type" value="Genomic_DNA"/>
</dbReference>
<feature type="signal peptide" evidence="1">
    <location>
        <begin position="1"/>
        <end position="21"/>
    </location>
</feature>
<dbReference type="AlphaFoldDB" id="A0A916YXH8"/>
<proteinExistence type="predicted"/>
<keyword evidence="1" id="KW-0732">Signal</keyword>
<dbReference type="RefSeq" id="WP_188767303.1">
    <property type="nucleotide sequence ID" value="NZ_BMKK01000006.1"/>
</dbReference>
<reference evidence="2" key="2">
    <citation type="submission" date="2020-09" db="EMBL/GenBank/DDBJ databases">
        <authorList>
            <person name="Sun Q."/>
            <person name="Zhou Y."/>
        </authorList>
    </citation>
    <scope>NUCLEOTIDE SEQUENCE</scope>
    <source>
        <strain evidence="2">CGMCC 1.15958</strain>
    </source>
</reference>
<accession>A0A916YXH8</accession>
<comment type="caution">
    <text evidence="2">The sequence shown here is derived from an EMBL/GenBank/DDBJ whole genome shotgun (WGS) entry which is preliminary data.</text>
</comment>
<feature type="chain" id="PRO_5037940752" description="DUF3078 domain-containing protein" evidence="1">
    <location>
        <begin position="22"/>
        <end position="306"/>
    </location>
</feature>
<dbReference type="Pfam" id="PF11276">
    <property type="entry name" value="DUF3078"/>
    <property type="match status" value="1"/>
</dbReference>
<gene>
    <name evidence="2" type="ORF">GCM10011514_32130</name>
</gene>
<evidence type="ECO:0008006" key="4">
    <source>
        <dbReference type="Google" id="ProtNLM"/>
    </source>
</evidence>
<name>A0A916YXH8_9BACT</name>
<reference evidence="2" key="1">
    <citation type="journal article" date="2014" name="Int. J. Syst. Evol. Microbiol.">
        <title>Complete genome sequence of Corynebacterium casei LMG S-19264T (=DSM 44701T), isolated from a smear-ripened cheese.</title>
        <authorList>
            <consortium name="US DOE Joint Genome Institute (JGI-PGF)"/>
            <person name="Walter F."/>
            <person name="Albersmeier A."/>
            <person name="Kalinowski J."/>
            <person name="Ruckert C."/>
        </authorList>
    </citation>
    <scope>NUCLEOTIDE SEQUENCE</scope>
    <source>
        <strain evidence="2">CGMCC 1.15958</strain>
    </source>
</reference>
<evidence type="ECO:0000313" key="2">
    <source>
        <dbReference type="EMBL" id="GGD65627.1"/>
    </source>
</evidence>
<evidence type="ECO:0000313" key="3">
    <source>
        <dbReference type="Proteomes" id="UP000609064"/>
    </source>
</evidence>
<keyword evidence="3" id="KW-1185">Reference proteome</keyword>
<dbReference type="Proteomes" id="UP000609064">
    <property type="component" value="Unassembled WGS sequence"/>
</dbReference>